<accession>A0A4Q0NP30</accession>
<dbReference type="AlphaFoldDB" id="A0A4Q0NP30"/>
<comment type="caution">
    <text evidence="1">The sequence shown here is derived from an EMBL/GenBank/DDBJ whole genome shotgun (WGS) entry which is preliminary data.</text>
</comment>
<evidence type="ECO:0000313" key="2">
    <source>
        <dbReference type="Proteomes" id="UP000289859"/>
    </source>
</evidence>
<dbReference type="EMBL" id="QOVK01000034">
    <property type="protein sequence ID" value="RXG11776.1"/>
    <property type="molecule type" value="Genomic_DNA"/>
</dbReference>
<dbReference type="Proteomes" id="UP000289859">
    <property type="component" value="Unassembled WGS sequence"/>
</dbReference>
<reference evidence="1 2" key="1">
    <citation type="submission" date="2018-07" db="EMBL/GenBank/DDBJ databases">
        <title>Leeuwenhoekiella genomics.</title>
        <authorList>
            <person name="Tahon G."/>
            <person name="Willems A."/>
        </authorList>
    </citation>
    <scope>NUCLEOTIDE SEQUENCE [LARGE SCALE GENOMIC DNA]</scope>
    <source>
        <strain evidence="1 2">LMG 29608</strain>
    </source>
</reference>
<sequence length="108" mass="11884">MKSGLRYLFHLGMECASQQGGKGKRNGKQKSGMVSKTLVGKLFARNVAFREMQRQCADRVMKTDYPLSRIKSGLDFKGVDGNGAFLRISAGLAQWKSEALGSCPRPLE</sequence>
<keyword evidence="2" id="KW-1185">Reference proteome</keyword>
<evidence type="ECO:0000313" key="1">
    <source>
        <dbReference type="EMBL" id="RXG11776.1"/>
    </source>
</evidence>
<gene>
    <name evidence="1" type="ORF">DSM02_4009</name>
</gene>
<organism evidence="1 2">
    <name type="scientific">Leeuwenhoekiella polynyae</name>
    <dbReference type="NCBI Taxonomy" id="1550906"/>
    <lineage>
        <taxon>Bacteria</taxon>
        <taxon>Pseudomonadati</taxon>
        <taxon>Bacteroidota</taxon>
        <taxon>Flavobacteriia</taxon>
        <taxon>Flavobacteriales</taxon>
        <taxon>Flavobacteriaceae</taxon>
        <taxon>Leeuwenhoekiella</taxon>
    </lineage>
</organism>
<proteinExistence type="predicted"/>
<protein>
    <submittedName>
        <fullName evidence="1">Uncharacterized protein</fullName>
    </submittedName>
</protein>
<name>A0A4Q0NP30_9FLAO</name>